<dbReference type="RefSeq" id="WP_141098524.1">
    <property type="nucleotide sequence ID" value="NZ_FYDG01000021.1"/>
</dbReference>
<feature type="domain" description="Transposase IS30-like HTH" evidence="1">
    <location>
        <begin position="3"/>
        <end position="43"/>
    </location>
</feature>
<evidence type="ECO:0000313" key="3">
    <source>
        <dbReference type="Proteomes" id="UP000198418"/>
    </source>
</evidence>
<evidence type="ECO:0000313" key="2">
    <source>
        <dbReference type="EMBL" id="SNB82537.1"/>
    </source>
</evidence>
<accession>A0A212SAH1</accession>
<dbReference type="EMBL" id="FYDG01000021">
    <property type="protein sequence ID" value="SNB82537.1"/>
    <property type="molecule type" value="Genomic_DNA"/>
</dbReference>
<dbReference type="OrthoDB" id="9803231at2"/>
<dbReference type="Pfam" id="PF13936">
    <property type="entry name" value="HTH_38"/>
    <property type="match status" value="1"/>
</dbReference>
<organism evidence="2 3">
    <name type="scientific">Rhodoblastus acidophilus</name>
    <name type="common">Rhodopseudomonas acidophila</name>
    <dbReference type="NCBI Taxonomy" id="1074"/>
    <lineage>
        <taxon>Bacteria</taxon>
        <taxon>Pseudomonadati</taxon>
        <taxon>Pseudomonadota</taxon>
        <taxon>Alphaproteobacteria</taxon>
        <taxon>Hyphomicrobiales</taxon>
        <taxon>Rhodoblastaceae</taxon>
        <taxon>Rhodoblastus</taxon>
    </lineage>
</organism>
<keyword evidence="3" id="KW-1185">Reference proteome</keyword>
<name>A0A212SAH1_RHOAC</name>
<evidence type="ECO:0000259" key="1">
    <source>
        <dbReference type="Pfam" id="PF13936"/>
    </source>
</evidence>
<dbReference type="Proteomes" id="UP000198418">
    <property type="component" value="Unassembled WGS sequence"/>
</dbReference>
<reference evidence="3" key="1">
    <citation type="submission" date="2017-06" db="EMBL/GenBank/DDBJ databases">
        <authorList>
            <person name="Varghese N."/>
            <person name="Submissions S."/>
        </authorList>
    </citation>
    <scope>NUCLEOTIDE SEQUENCE [LARGE SCALE GENOMIC DNA]</scope>
    <source>
        <strain evidence="3">DSM 137</strain>
    </source>
</reference>
<dbReference type="AlphaFoldDB" id="A0A212SAH1"/>
<dbReference type="InterPro" id="IPR025246">
    <property type="entry name" value="IS30-like_HTH"/>
</dbReference>
<dbReference type="Gene3D" id="1.10.10.60">
    <property type="entry name" value="Homeodomain-like"/>
    <property type="match status" value="1"/>
</dbReference>
<sequence>MRSYSHLSEEERDQIGVLRAAGRSIGAIAEALGRPKCTISRELVSIPAKAPGNYEIMAPIDSWMMPPPGNGMMAPGSWGMLA</sequence>
<protein>
    <submittedName>
        <fullName evidence="2">Helix-turn-helix domain-containing protein</fullName>
    </submittedName>
</protein>
<gene>
    <name evidence="2" type="ORF">SAMN06265338_1218</name>
</gene>
<proteinExistence type="predicted"/>